<keyword evidence="1" id="KW-0175">Coiled coil</keyword>
<dbReference type="AlphaFoldDB" id="A0AAW0CY12"/>
<accession>A0AAW0CY12</accession>
<organism evidence="2 3">
    <name type="scientific">Paramarasmius palmivorus</name>
    <dbReference type="NCBI Taxonomy" id="297713"/>
    <lineage>
        <taxon>Eukaryota</taxon>
        <taxon>Fungi</taxon>
        <taxon>Dikarya</taxon>
        <taxon>Basidiomycota</taxon>
        <taxon>Agaricomycotina</taxon>
        <taxon>Agaricomycetes</taxon>
        <taxon>Agaricomycetidae</taxon>
        <taxon>Agaricales</taxon>
        <taxon>Marasmiineae</taxon>
        <taxon>Marasmiaceae</taxon>
        <taxon>Paramarasmius</taxon>
    </lineage>
</organism>
<proteinExistence type="predicted"/>
<evidence type="ECO:0000313" key="2">
    <source>
        <dbReference type="EMBL" id="KAK7044058.1"/>
    </source>
</evidence>
<comment type="caution">
    <text evidence="2">The sequence shown here is derived from an EMBL/GenBank/DDBJ whole genome shotgun (WGS) entry which is preliminary data.</text>
</comment>
<name>A0AAW0CY12_9AGAR</name>
<dbReference type="Proteomes" id="UP001383192">
    <property type="component" value="Unassembled WGS sequence"/>
</dbReference>
<sequence length="506" mass="59129">MFTPNSVNQPIQGDIIRSYRPPTDIEASHTRSFIELEQLELERYDTEISRTRKVLEKLEQERKLLQQRLEERRSWLAPIRRLPPEVLENIFCFAQSGYSYSLRIEGKEFQSTVYAISQVCLHWRCIVVTQPKWWNRISVDVYQFGENLLPQLEQYLEFSGQSELEVHIEDSQSYSWYHRDPEGCETFTEHLGTADGIHAFDILLRHARRFQDLSVDIPTAVFDDARDIDKLPEFPIKFVAFPLLHSFTFTGETDDLDFWFFDLKMHTPILNELIIFDSSGRSWCAWHTRGSVTLPYRQLRQLTISQVQSCTVLLVDILPRCHEVERLELDFSRKSSLEPVRWDMVELANVQHLSLSYDNPTGYEYFLRAIKLPALESFALEPDSESYIELRWPCCHFLDMVRRSAADMEDIDIDYPNAKLLDKNGSGLFMLMRLCPNLGALHIRVRNSDTLLASFQKLADFGTRFPGLTDVVIETLDTTSRTEEGRTNRKRLRELLGRITPHKLAH</sequence>
<reference evidence="2 3" key="1">
    <citation type="submission" date="2024-01" db="EMBL/GenBank/DDBJ databases">
        <title>A draft genome for a cacao thread blight-causing isolate of Paramarasmius palmivorus.</title>
        <authorList>
            <person name="Baruah I.K."/>
            <person name="Bukari Y."/>
            <person name="Amoako-Attah I."/>
            <person name="Meinhardt L.W."/>
            <person name="Bailey B.A."/>
            <person name="Cohen S.P."/>
        </authorList>
    </citation>
    <scope>NUCLEOTIDE SEQUENCE [LARGE SCALE GENOMIC DNA]</scope>
    <source>
        <strain evidence="2 3">GH-12</strain>
    </source>
</reference>
<keyword evidence="3" id="KW-1185">Reference proteome</keyword>
<evidence type="ECO:0000256" key="1">
    <source>
        <dbReference type="SAM" id="Coils"/>
    </source>
</evidence>
<feature type="coiled-coil region" evidence="1">
    <location>
        <begin position="41"/>
        <end position="75"/>
    </location>
</feature>
<evidence type="ECO:0000313" key="3">
    <source>
        <dbReference type="Proteomes" id="UP001383192"/>
    </source>
</evidence>
<gene>
    <name evidence="2" type="ORF">VNI00_007773</name>
</gene>
<evidence type="ECO:0008006" key="4">
    <source>
        <dbReference type="Google" id="ProtNLM"/>
    </source>
</evidence>
<dbReference type="EMBL" id="JAYKXP010000026">
    <property type="protein sequence ID" value="KAK7044058.1"/>
    <property type="molecule type" value="Genomic_DNA"/>
</dbReference>
<protein>
    <recommendedName>
        <fullName evidence="4">F-box domain-containing protein</fullName>
    </recommendedName>
</protein>